<sequence>MRTHATTSGTELLLSVIAIRLAVLVVVGWGLTLLPQRARNRDLGCADLSVASNEAKFTAKAAGPRIIDAALDDMLRHD</sequence>
<keyword evidence="1" id="KW-0472">Membrane</keyword>
<dbReference type="RefSeq" id="WP_100174655.1">
    <property type="nucleotide sequence ID" value="NZ_LFJC01000003.1"/>
</dbReference>
<name>A0A2M6U4B9_9BRAD</name>
<gene>
    <name evidence="2" type="ORF">TSA1_00660</name>
</gene>
<dbReference type="EMBL" id="LFJC01000003">
    <property type="protein sequence ID" value="PIS99435.1"/>
    <property type="molecule type" value="Genomic_DNA"/>
</dbReference>
<evidence type="ECO:0000256" key="1">
    <source>
        <dbReference type="SAM" id="Phobius"/>
    </source>
</evidence>
<keyword evidence="1" id="KW-0812">Transmembrane</keyword>
<protein>
    <submittedName>
        <fullName evidence="2">Uncharacterized protein</fullName>
    </submittedName>
</protein>
<proteinExistence type="predicted"/>
<accession>A0A2M6U4B9</accession>
<keyword evidence="3" id="KW-1185">Reference proteome</keyword>
<feature type="transmembrane region" description="Helical" evidence="1">
    <location>
        <begin position="12"/>
        <end position="34"/>
    </location>
</feature>
<comment type="caution">
    <text evidence="2">The sequence shown here is derived from an EMBL/GenBank/DDBJ whole genome shotgun (WGS) entry which is preliminary data.</text>
</comment>
<dbReference type="Proteomes" id="UP000228930">
    <property type="component" value="Unassembled WGS sequence"/>
</dbReference>
<reference evidence="2 3" key="1">
    <citation type="submission" date="2015-06" db="EMBL/GenBank/DDBJ databases">
        <title>Comparative genome analysis of nirS-carrying Bradyrhizobium sp. strains.</title>
        <authorList>
            <person name="Ishii S."/>
            <person name="Jang J."/>
            <person name="Nishizawa T."/>
            <person name="Senoo K."/>
        </authorList>
    </citation>
    <scope>NUCLEOTIDE SEQUENCE [LARGE SCALE GENOMIC DNA]</scope>
    <source>
        <strain evidence="2 3">TSA1</strain>
    </source>
</reference>
<keyword evidence="1" id="KW-1133">Transmembrane helix</keyword>
<organism evidence="2 3">
    <name type="scientific">Bradyrhizobium nitroreducens</name>
    <dbReference type="NCBI Taxonomy" id="709803"/>
    <lineage>
        <taxon>Bacteria</taxon>
        <taxon>Pseudomonadati</taxon>
        <taxon>Pseudomonadota</taxon>
        <taxon>Alphaproteobacteria</taxon>
        <taxon>Hyphomicrobiales</taxon>
        <taxon>Nitrobacteraceae</taxon>
        <taxon>Bradyrhizobium</taxon>
    </lineage>
</organism>
<evidence type="ECO:0000313" key="3">
    <source>
        <dbReference type="Proteomes" id="UP000228930"/>
    </source>
</evidence>
<dbReference type="AlphaFoldDB" id="A0A2M6U4B9"/>
<evidence type="ECO:0000313" key="2">
    <source>
        <dbReference type="EMBL" id="PIS99435.1"/>
    </source>
</evidence>